<dbReference type="PANTHER" id="PTHR43028:SF5">
    <property type="entry name" value="3'(2'),5'-BISPHOSPHATE NUCLEOTIDASE 1"/>
    <property type="match status" value="1"/>
</dbReference>
<evidence type="ECO:0000256" key="10">
    <source>
        <dbReference type="ARBA" id="ARBA00044465"/>
    </source>
</evidence>
<comment type="catalytic activity">
    <reaction evidence="11">
        <text>adenosine 2',5'-bisphosphate + H2O = AMP + phosphate</text>
        <dbReference type="Rhea" id="RHEA:77643"/>
        <dbReference type="ChEBI" id="CHEBI:15377"/>
        <dbReference type="ChEBI" id="CHEBI:43474"/>
        <dbReference type="ChEBI" id="CHEBI:194156"/>
        <dbReference type="ChEBI" id="CHEBI:456215"/>
        <dbReference type="EC" id="3.1.3.7"/>
    </reaction>
    <physiologicalReaction direction="left-to-right" evidence="11">
        <dbReference type="Rhea" id="RHEA:77644"/>
    </physiologicalReaction>
</comment>
<comment type="catalytic activity">
    <reaction evidence="14">
        <text>3'-phosphoadenylyl sulfate + H2O = adenosine 5'-phosphosulfate + phosphate</text>
        <dbReference type="Rhea" id="RHEA:77639"/>
        <dbReference type="ChEBI" id="CHEBI:15377"/>
        <dbReference type="ChEBI" id="CHEBI:43474"/>
        <dbReference type="ChEBI" id="CHEBI:58243"/>
        <dbReference type="ChEBI" id="CHEBI:58339"/>
        <dbReference type="EC" id="3.1.3.7"/>
    </reaction>
    <physiologicalReaction direction="left-to-right" evidence="14">
        <dbReference type="Rhea" id="RHEA:77640"/>
    </physiologicalReaction>
</comment>
<proteinExistence type="inferred from homology"/>
<comment type="catalytic activity">
    <reaction evidence="13">
        <text>adenosine 3',5'-bisphosphate + H2O = AMP + phosphate</text>
        <dbReference type="Rhea" id="RHEA:10040"/>
        <dbReference type="ChEBI" id="CHEBI:15377"/>
        <dbReference type="ChEBI" id="CHEBI:43474"/>
        <dbReference type="ChEBI" id="CHEBI:58343"/>
        <dbReference type="ChEBI" id="CHEBI:456215"/>
        <dbReference type="EC" id="3.1.3.7"/>
    </reaction>
    <physiologicalReaction direction="left-to-right" evidence="13">
        <dbReference type="Rhea" id="RHEA:10041"/>
    </physiologicalReaction>
</comment>
<evidence type="ECO:0000256" key="13">
    <source>
        <dbReference type="ARBA" id="ARBA00044479"/>
    </source>
</evidence>
<dbReference type="InterPro" id="IPR020550">
    <property type="entry name" value="Inositol_monophosphatase_CS"/>
</dbReference>
<protein>
    <recommendedName>
        <fullName evidence="8">3'(2'),5'-bisphosphate nucleotidase 1</fullName>
        <ecNumber evidence="15">3.1.3.57</ecNumber>
        <ecNumber evidence="3">3.1.3.7</ecNumber>
    </recommendedName>
    <alternativeName>
        <fullName evidence="16">3'-phosphoadenosine 5'-phosphate phosphatase</fullName>
    </alternativeName>
    <alternativeName>
        <fullName evidence="9">Bisphosphate 3'-nucleotidase 1</fullName>
    </alternativeName>
    <alternativeName>
        <fullName evidence="17">Inositol-polyphosphate 1-phosphatase</fullName>
    </alternativeName>
</protein>
<evidence type="ECO:0000256" key="18">
    <source>
        <dbReference type="PIRSR" id="PIRSR600760-2"/>
    </source>
</evidence>
<keyword evidence="4" id="KW-0452">Lithium</keyword>
<gene>
    <name evidence="19" type="ORF">BaRGS_00003804</name>
</gene>
<comment type="cofactor">
    <cofactor evidence="1 18">
        <name>Mg(2+)</name>
        <dbReference type="ChEBI" id="CHEBI:18420"/>
    </cofactor>
</comment>
<evidence type="ECO:0000313" key="19">
    <source>
        <dbReference type="EMBL" id="KAK7504776.1"/>
    </source>
</evidence>
<name>A0ABD0LZ82_9CAEN</name>
<dbReference type="Gene3D" id="3.40.190.80">
    <property type="match status" value="1"/>
</dbReference>
<feature type="binding site" evidence="18">
    <location>
        <position position="76"/>
    </location>
    <ligand>
        <name>Mg(2+)</name>
        <dbReference type="ChEBI" id="CHEBI:18420"/>
        <label>1</label>
        <note>catalytic</note>
    </ligand>
</feature>
<dbReference type="GO" id="GO:0008441">
    <property type="term" value="F:3'(2'),5'-bisphosphate nucleotidase activity"/>
    <property type="evidence" value="ECO:0007669"/>
    <property type="project" value="UniProtKB-EC"/>
</dbReference>
<dbReference type="EC" id="3.1.3.7" evidence="3"/>
<evidence type="ECO:0000256" key="2">
    <source>
        <dbReference type="ARBA" id="ARBA00009759"/>
    </source>
</evidence>
<evidence type="ECO:0000256" key="15">
    <source>
        <dbReference type="ARBA" id="ARBA00044519"/>
    </source>
</evidence>
<comment type="caution">
    <text evidence="19">The sequence shown here is derived from an EMBL/GenBank/DDBJ whole genome shotgun (WGS) entry which is preliminary data.</text>
</comment>
<keyword evidence="5 18" id="KW-0479">Metal-binding</keyword>
<comment type="similarity">
    <text evidence="2">Belongs to the inositol monophosphatase superfamily.</text>
</comment>
<evidence type="ECO:0000256" key="11">
    <source>
        <dbReference type="ARBA" id="ARBA00044466"/>
    </source>
</evidence>
<dbReference type="FunFam" id="3.40.190.80:FF:000006">
    <property type="entry name" value="Bisphosphate nucleotidase 1"/>
    <property type="match status" value="1"/>
</dbReference>
<evidence type="ECO:0000256" key="7">
    <source>
        <dbReference type="ARBA" id="ARBA00022842"/>
    </source>
</evidence>
<evidence type="ECO:0000313" key="20">
    <source>
        <dbReference type="Proteomes" id="UP001519460"/>
    </source>
</evidence>
<evidence type="ECO:0000256" key="12">
    <source>
        <dbReference type="ARBA" id="ARBA00044478"/>
    </source>
</evidence>
<comment type="catalytic activity">
    <reaction evidence="10">
        <text>1D-myo-inositol 1,3,4-trisphosphate + H2O = 1D-myo-inositol 3,4-bisphosphate + phosphate</text>
        <dbReference type="Rhea" id="RHEA:70319"/>
        <dbReference type="ChEBI" id="CHEBI:15377"/>
        <dbReference type="ChEBI" id="CHEBI:43474"/>
        <dbReference type="ChEBI" id="CHEBI:58414"/>
        <dbReference type="ChEBI" id="CHEBI:83241"/>
    </reaction>
    <physiologicalReaction direction="left-to-right" evidence="10">
        <dbReference type="Rhea" id="RHEA:70320"/>
    </physiologicalReaction>
</comment>
<evidence type="ECO:0000256" key="5">
    <source>
        <dbReference type="ARBA" id="ARBA00022723"/>
    </source>
</evidence>
<evidence type="ECO:0000256" key="4">
    <source>
        <dbReference type="ARBA" id="ARBA00022671"/>
    </source>
</evidence>
<dbReference type="PROSITE" id="PS00629">
    <property type="entry name" value="IMP_1"/>
    <property type="match status" value="1"/>
</dbReference>
<dbReference type="Proteomes" id="UP001519460">
    <property type="component" value="Unassembled WGS sequence"/>
</dbReference>
<evidence type="ECO:0000256" key="6">
    <source>
        <dbReference type="ARBA" id="ARBA00022801"/>
    </source>
</evidence>
<dbReference type="PROSITE" id="PS00630">
    <property type="entry name" value="IMP_2"/>
    <property type="match status" value="1"/>
</dbReference>
<reference evidence="19 20" key="1">
    <citation type="journal article" date="2023" name="Sci. Data">
        <title>Genome assembly of the Korean intertidal mud-creeper Batillaria attramentaria.</title>
        <authorList>
            <person name="Patra A.K."/>
            <person name="Ho P.T."/>
            <person name="Jun S."/>
            <person name="Lee S.J."/>
            <person name="Kim Y."/>
            <person name="Won Y.J."/>
        </authorList>
    </citation>
    <scope>NUCLEOTIDE SEQUENCE [LARGE SCALE GENOMIC DNA]</scope>
    <source>
        <strain evidence="19">Wonlab-2016</strain>
    </source>
</reference>
<keyword evidence="20" id="KW-1185">Reference proteome</keyword>
<keyword evidence="6" id="KW-0378">Hydrolase</keyword>
<organism evidence="19 20">
    <name type="scientific">Batillaria attramentaria</name>
    <dbReference type="NCBI Taxonomy" id="370345"/>
    <lineage>
        <taxon>Eukaryota</taxon>
        <taxon>Metazoa</taxon>
        <taxon>Spiralia</taxon>
        <taxon>Lophotrochozoa</taxon>
        <taxon>Mollusca</taxon>
        <taxon>Gastropoda</taxon>
        <taxon>Caenogastropoda</taxon>
        <taxon>Sorbeoconcha</taxon>
        <taxon>Cerithioidea</taxon>
        <taxon>Batillariidae</taxon>
        <taxon>Batillaria</taxon>
    </lineage>
</organism>
<dbReference type="EMBL" id="JACVVK020000013">
    <property type="protein sequence ID" value="KAK7504776.1"/>
    <property type="molecule type" value="Genomic_DNA"/>
</dbReference>
<dbReference type="InterPro" id="IPR000760">
    <property type="entry name" value="Inositol_monophosphatase-like"/>
</dbReference>
<evidence type="ECO:0000256" key="3">
    <source>
        <dbReference type="ARBA" id="ARBA00012633"/>
    </source>
</evidence>
<comment type="catalytic activity">
    <reaction evidence="12">
        <text>1D-myo-inositol 1,4-bisphosphate + H2O = 1D-myo-inositol 4-phosphate + phosphate</text>
        <dbReference type="Rhea" id="RHEA:15553"/>
        <dbReference type="ChEBI" id="CHEBI:15377"/>
        <dbReference type="ChEBI" id="CHEBI:43474"/>
        <dbReference type="ChEBI" id="CHEBI:58282"/>
        <dbReference type="ChEBI" id="CHEBI:58469"/>
        <dbReference type="EC" id="3.1.3.57"/>
    </reaction>
    <physiologicalReaction direction="left-to-right" evidence="12">
        <dbReference type="Rhea" id="RHEA:15554"/>
    </physiologicalReaction>
</comment>
<dbReference type="GO" id="GO:0004441">
    <property type="term" value="F:inositol-1,4-bisphosphate 1-phosphatase activity"/>
    <property type="evidence" value="ECO:0007669"/>
    <property type="project" value="UniProtKB-EC"/>
</dbReference>
<dbReference type="InterPro" id="IPR020583">
    <property type="entry name" value="Inositol_monoP_metal-BS"/>
</dbReference>
<dbReference type="EC" id="3.1.3.57" evidence="15"/>
<dbReference type="Gene3D" id="3.30.540.10">
    <property type="entry name" value="Fructose-1,6-Bisphosphatase, subunit A, domain 1"/>
    <property type="match status" value="1"/>
</dbReference>
<accession>A0ABD0LZ82</accession>
<feature type="binding site" evidence="18">
    <location>
        <position position="120"/>
    </location>
    <ligand>
        <name>Mg(2+)</name>
        <dbReference type="ChEBI" id="CHEBI:18420"/>
        <label>1</label>
        <note>catalytic</note>
    </ligand>
</feature>
<dbReference type="Pfam" id="PF00459">
    <property type="entry name" value="Inositol_P"/>
    <property type="match status" value="1"/>
</dbReference>
<evidence type="ECO:0000256" key="8">
    <source>
        <dbReference type="ARBA" id="ARBA00040342"/>
    </source>
</evidence>
<dbReference type="AlphaFoldDB" id="A0ABD0LZ82"/>
<dbReference type="SUPFAM" id="SSF56655">
    <property type="entry name" value="Carbohydrate phosphatase"/>
    <property type="match status" value="1"/>
</dbReference>
<keyword evidence="7 18" id="KW-0460">Magnesium</keyword>
<evidence type="ECO:0000256" key="16">
    <source>
        <dbReference type="ARBA" id="ARBA00044544"/>
    </source>
</evidence>
<feature type="binding site" evidence="18">
    <location>
        <position position="250"/>
    </location>
    <ligand>
        <name>Mg(2+)</name>
        <dbReference type="ChEBI" id="CHEBI:18420"/>
        <label>1</label>
        <note>catalytic</note>
    </ligand>
</feature>
<dbReference type="InterPro" id="IPR050725">
    <property type="entry name" value="CysQ/Inositol_MonoPase"/>
</dbReference>
<dbReference type="CDD" id="cd01640">
    <property type="entry name" value="IPPase"/>
    <property type="match status" value="1"/>
</dbReference>
<dbReference type="FunFam" id="3.30.540.10:FF:000023">
    <property type="entry name" value="Protein CBR-TAG-231"/>
    <property type="match status" value="1"/>
</dbReference>
<dbReference type="GO" id="GO:0046872">
    <property type="term" value="F:metal ion binding"/>
    <property type="evidence" value="ECO:0007669"/>
    <property type="project" value="UniProtKB-KW"/>
</dbReference>
<dbReference type="PANTHER" id="PTHR43028">
    <property type="entry name" value="3'(2'),5'-BISPHOSPHATE NUCLEOTIDASE 1"/>
    <property type="match status" value="1"/>
</dbReference>
<evidence type="ECO:0000256" key="1">
    <source>
        <dbReference type="ARBA" id="ARBA00001946"/>
    </source>
</evidence>
<sequence>MASAEEEAPLIMRVMAASYAISIKAAEIIRSIMKTGELGVVVKGKNDFQTEADRAAQRCIVASLHKQFPKVPIHGEESLDPQDVIPDDFIETELAAEVLQHSCPANLQNVKDEEIVIWVDPVDGTAEYTQGLLDHVTVLIGVAVNGIATGGVINQPYYNYQAGPDAKLGRCIWGMLGVGAFGFERQTPPEGENIITTTRSHSNRAVTEAVEACQPSQVVRVGGAGHKVLLLIEGKVHAYVFASKGCKKWDTCAPEAVLHAVGGRLTDLLGKPITYGVDVKFPNSTGVLASVSNHDWYVSQIPEDIRDMFKPDQEQAPPPAL</sequence>
<evidence type="ECO:0000256" key="9">
    <source>
        <dbReference type="ARBA" id="ARBA00041815"/>
    </source>
</evidence>
<evidence type="ECO:0000256" key="17">
    <source>
        <dbReference type="ARBA" id="ARBA00044554"/>
    </source>
</evidence>
<evidence type="ECO:0000256" key="14">
    <source>
        <dbReference type="ARBA" id="ARBA00044484"/>
    </source>
</evidence>
<feature type="binding site" evidence="18">
    <location>
        <position position="123"/>
    </location>
    <ligand>
        <name>Mg(2+)</name>
        <dbReference type="ChEBI" id="CHEBI:18420"/>
        <label>1</label>
        <note>catalytic</note>
    </ligand>
</feature>